<dbReference type="SUPFAM" id="SSF57850">
    <property type="entry name" value="RING/U-box"/>
    <property type="match status" value="1"/>
</dbReference>
<feature type="coiled-coil region" evidence="5">
    <location>
        <begin position="148"/>
        <end position="196"/>
    </location>
</feature>
<reference evidence="7" key="2">
    <citation type="submission" date="2025-09" db="UniProtKB">
        <authorList>
            <consortium name="Ensembl"/>
        </authorList>
    </citation>
    <scope>IDENTIFICATION</scope>
</reference>
<dbReference type="GO" id="GO:0008270">
    <property type="term" value="F:zinc ion binding"/>
    <property type="evidence" value="ECO:0007669"/>
    <property type="project" value="UniProtKB-KW"/>
</dbReference>
<evidence type="ECO:0000313" key="7">
    <source>
        <dbReference type="Ensembl" id="ENSPLAP00000017881.1"/>
    </source>
</evidence>
<dbReference type="Gene3D" id="3.30.40.10">
    <property type="entry name" value="Zinc/RING finger domain, C3HC4 (zinc finger)"/>
    <property type="match status" value="1"/>
</dbReference>
<keyword evidence="8" id="KW-1185">Reference proteome</keyword>
<dbReference type="InterPro" id="IPR013083">
    <property type="entry name" value="Znf_RING/FYVE/PHD"/>
</dbReference>
<evidence type="ECO:0000259" key="6">
    <source>
        <dbReference type="PROSITE" id="PS50089"/>
    </source>
</evidence>
<dbReference type="PROSITE" id="PS50089">
    <property type="entry name" value="ZF_RING_2"/>
    <property type="match status" value="1"/>
</dbReference>
<feature type="coiled-coil region" evidence="5">
    <location>
        <begin position="89"/>
        <end position="123"/>
    </location>
</feature>
<evidence type="ECO:0000256" key="1">
    <source>
        <dbReference type="ARBA" id="ARBA00022723"/>
    </source>
</evidence>
<dbReference type="STRING" id="48699.ENSPLAP00000017881"/>
<dbReference type="Pfam" id="PF13923">
    <property type="entry name" value="zf-C3HC4_2"/>
    <property type="match status" value="1"/>
</dbReference>
<keyword evidence="3" id="KW-0862">Zinc</keyword>
<dbReference type="AlphaFoldDB" id="A0A3B3UYZ0"/>
<dbReference type="Proteomes" id="UP000261500">
    <property type="component" value="Unplaced"/>
</dbReference>
<sequence>MAHIYQTSTLSLTLPISCQICLGKVKQPVICANHHVFCSCCMEMWLKKANQCPTCRVPITAENPCREIIGGTNDGDYSESPSTRKCLRKTRGELLLREYEEEIDGLIRENEELKSKNLNLEDQLKTALLPCNLNTEQRDDKRVSLFVVEEWKNKLQAATDVCDKIKQDMDKMREANKTLRSQNVDLVQENMRLKAEVASRSPQKPHTQQQRAALFIMQI</sequence>
<dbReference type="PANTHER" id="PTHR14609:SF1">
    <property type="entry name" value="ORC UBIQUITIN LIGASE 1"/>
    <property type="match status" value="1"/>
</dbReference>
<evidence type="ECO:0000256" key="2">
    <source>
        <dbReference type="ARBA" id="ARBA00022771"/>
    </source>
</evidence>
<reference evidence="7" key="1">
    <citation type="submission" date="2025-08" db="UniProtKB">
        <authorList>
            <consortium name="Ensembl"/>
        </authorList>
    </citation>
    <scope>IDENTIFICATION</scope>
</reference>
<accession>A0A3B3UYZ0</accession>
<dbReference type="InterPro" id="IPR039209">
    <property type="entry name" value="OBI1"/>
</dbReference>
<evidence type="ECO:0000256" key="4">
    <source>
        <dbReference type="PROSITE-ProRule" id="PRU00175"/>
    </source>
</evidence>
<organism evidence="7 8">
    <name type="scientific">Poecilia latipinna</name>
    <name type="common">sailfin molly</name>
    <dbReference type="NCBI Taxonomy" id="48699"/>
    <lineage>
        <taxon>Eukaryota</taxon>
        <taxon>Metazoa</taxon>
        <taxon>Chordata</taxon>
        <taxon>Craniata</taxon>
        <taxon>Vertebrata</taxon>
        <taxon>Euteleostomi</taxon>
        <taxon>Actinopterygii</taxon>
        <taxon>Neopterygii</taxon>
        <taxon>Teleostei</taxon>
        <taxon>Neoteleostei</taxon>
        <taxon>Acanthomorphata</taxon>
        <taxon>Ovalentaria</taxon>
        <taxon>Atherinomorphae</taxon>
        <taxon>Cyprinodontiformes</taxon>
        <taxon>Poeciliidae</taxon>
        <taxon>Poeciliinae</taxon>
        <taxon>Poecilia</taxon>
    </lineage>
</organism>
<dbReference type="GO" id="GO:0006275">
    <property type="term" value="P:regulation of DNA replication"/>
    <property type="evidence" value="ECO:0007669"/>
    <property type="project" value="InterPro"/>
</dbReference>
<dbReference type="Ensembl" id="ENSPLAT00000027229.1">
    <property type="protein sequence ID" value="ENSPLAP00000017881.1"/>
    <property type="gene ID" value="ENSPLAG00000022401.1"/>
</dbReference>
<dbReference type="GO" id="GO:0004842">
    <property type="term" value="F:ubiquitin-protein transferase activity"/>
    <property type="evidence" value="ECO:0007669"/>
    <property type="project" value="InterPro"/>
</dbReference>
<keyword evidence="1" id="KW-0479">Metal-binding</keyword>
<name>A0A3B3UYZ0_9TELE</name>
<evidence type="ECO:0000256" key="5">
    <source>
        <dbReference type="SAM" id="Coils"/>
    </source>
</evidence>
<keyword evidence="5" id="KW-0175">Coiled coil</keyword>
<dbReference type="GeneTree" id="ENSGT00390000013512"/>
<keyword evidence="2 4" id="KW-0863">Zinc-finger</keyword>
<proteinExistence type="predicted"/>
<dbReference type="InterPro" id="IPR001841">
    <property type="entry name" value="Znf_RING"/>
</dbReference>
<dbReference type="GO" id="GO:0006513">
    <property type="term" value="P:protein monoubiquitination"/>
    <property type="evidence" value="ECO:0007669"/>
    <property type="project" value="InterPro"/>
</dbReference>
<feature type="domain" description="RING-type" evidence="6">
    <location>
        <begin position="18"/>
        <end position="56"/>
    </location>
</feature>
<dbReference type="PANTHER" id="PTHR14609">
    <property type="entry name" value="RING FINGER PROTEIN 219"/>
    <property type="match status" value="1"/>
</dbReference>
<evidence type="ECO:0000313" key="8">
    <source>
        <dbReference type="Proteomes" id="UP000261500"/>
    </source>
</evidence>
<evidence type="ECO:0000256" key="3">
    <source>
        <dbReference type="ARBA" id="ARBA00022833"/>
    </source>
</evidence>
<protein>
    <recommendedName>
        <fullName evidence="6">RING-type domain-containing protein</fullName>
    </recommendedName>
</protein>